<proteinExistence type="predicted"/>
<reference evidence="1" key="1">
    <citation type="submission" date="2014-09" db="EMBL/GenBank/DDBJ databases">
        <authorList>
            <person name="Magalhaes I.L.F."/>
            <person name="Oliveira U."/>
            <person name="Santos F.R."/>
            <person name="Vidigal T.H.D.A."/>
            <person name="Brescovit A.D."/>
            <person name="Santos A.J."/>
        </authorList>
    </citation>
    <scope>NUCLEOTIDE SEQUENCE</scope>
    <source>
        <tissue evidence="1">Shoot tissue taken approximately 20 cm above the soil surface</tissue>
    </source>
</reference>
<evidence type="ECO:0000313" key="1">
    <source>
        <dbReference type="EMBL" id="JAD96819.1"/>
    </source>
</evidence>
<dbReference type="EMBL" id="GBRH01201076">
    <property type="protein sequence ID" value="JAD96819.1"/>
    <property type="molecule type" value="Transcribed_RNA"/>
</dbReference>
<sequence length="11" mass="1245">MLSRPNLQISS</sequence>
<name>A0A0A9E7R3_ARUDO</name>
<accession>A0A0A9E7R3</accession>
<organism evidence="1">
    <name type="scientific">Arundo donax</name>
    <name type="common">Giant reed</name>
    <name type="synonym">Donax arundinaceus</name>
    <dbReference type="NCBI Taxonomy" id="35708"/>
    <lineage>
        <taxon>Eukaryota</taxon>
        <taxon>Viridiplantae</taxon>
        <taxon>Streptophyta</taxon>
        <taxon>Embryophyta</taxon>
        <taxon>Tracheophyta</taxon>
        <taxon>Spermatophyta</taxon>
        <taxon>Magnoliopsida</taxon>
        <taxon>Liliopsida</taxon>
        <taxon>Poales</taxon>
        <taxon>Poaceae</taxon>
        <taxon>PACMAD clade</taxon>
        <taxon>Arundinoideae</taxon>
        <taxon>Arundineae</taxon>
        <taxon>Arundo</taxon>
    </lineage>
</organism>
<reference evidence="1" key="2">
    <citation type="journal article" date="2015" name="Data Brief">
        <title>Shoot transcriptome of the giant reed, Arundo donax.</title>
        <authorList>
            <person name="Barrero R.A."/>
            <person name="Guerrero F.D."/>
            <person name="Moolhuijzen P."/>
            <person name="Goolsby J.A."/>
            <person name="Tidwell J."/>
            <person name="Bellgard S.E."/>
            <person name="Bellgard M.I."/>
        </authorList>
    </citation>
    <scope>NUCLEOTIDE SEQUENCE</scope>
    <source>
        <tissue evidence="1">Shoot tissue taken approximately 20 cm above the soil surface</tissue>
    </source>
</reference>
<protein>
    <submittedName>
        <fullName evidence="1">Uncharacterized protein</fullName>
    </submittedName>
</protein>